<dbReference type="EMBL" id="VOOS01000001">
    <property type="protein sequence ID" value="TXB67077.1"/>
    <property type="molecule type" value="Genomic_DNA"/>
</dbReference>
<keyword evidence="8" id="KW-1185">Reference proteome</keyword>
<reference evidence="7 8" key="1">
    <citation type="submission" date="2019-08" db="EMBL/GenBank/DDBJ databases">
        <title>Genome of Vicingus serpentipes NCIMB 15042.</title>
        <authorList>
            <person name="Bowman J.P."/>
        </authorList>
    </citation>
    <scope>NUCLEOTIDE SEQUENCE [LARGE SCALE GENOMIC DNA]</scope>
    <source>
        <strain evidence="7 8">NCIMB 15042</strain>
    </source>
</reference>
<feature type="transmembrane region" description="Helical" evidence="6">
    <location>
        <begin position="281"/>
        <end position="298"/>
    </location>
</feature>
<keyword evidence="5 6" id="KW-0472">Membrane</keyword>
<dbReference type="Gene3D" id="1.10.357.140">
    <property type="entry name" value="UbiA prenyltransferase"/>
    <property type="match status" value="1"/>
</dbReference>
<dbReference type="GO" id="GO:0016765">
    <property type="term" value="F:transferase activity, transferring alkyl or aryl (other than methyl) groups"/>
    <property type="evidence" value="ECO:0007669"/>
    <property type="project" value="InterPro"/>
</dbReference>
<name>A0A5C6RYD9_9FLAO</name>
<dbReference type="AlphaFoldDB" id="A0A5C6RYD9"/>
<feature type="transmembrane region" description="Helical" evidence="6">
    <location>
        <begin position="318"/>
        <end position="335"/>
    </location>
</feature>
<accession>A0A5C6RYD9</accession>
<dbReference type="OrthoDB" id="9811562at2"/>
<dbReference type="InterPro" id="IPR044878">
    <property type="entry name" value="UbiA_sf"/>
</dbReference>
<dbReference type="InterPro" id="IPR050475">
    <property type="entry name" value="Prenyltransferase_related"/>
</dbReference>
<gene>
    <name evidence="7" type="ORF">FRY74_02510</name>
</gene>
<feature type="transmembrane region" description="Helical" evidence="6">
    <location>
        <begin position="253"/>
        <end position="269"/>
    </location>
</feature>
<evidence type="ECO:0000313" key="7">
    <source>
        <dbReference type="EMBL" id="TXB67077.1"/>
    </source>
</evidence>
<organism evidence="7 8">
    <name type="scientific">Vicingus serpentipes</name>
    <dbReference type="NCBI Taxonomy" id="1926625"/>
    <lineage>
        <taxon>Bacteria</taxon>
        <taxon>Pseudomonadati</taxon>
        <taxon>Bacteroidota</taxon>
        <taxon>Flavobacteriia</taxon>
        <taxon>Flavobacteriales</taxon>
        <taxon>Vicingaceae</taxon>
        <taxon>Vicingus</taxon>
    </lineage>
</organism>
<evidence type="ECO:0000256" key="6">
    <source>
        <dbReference type="SAM" id="Phobius"/>
    </source>
</evidence>
<dbReference type="PANTHER" id="PTHR42723">
    <property type="entry name" value="CHLOROPHYLL SYNTHASE"/>
    <property type="match status" value="1"/>
</dbReference>
<evidence type="ECO:0000256" key="5">
    <source>
        <dbReference type="ARBA" id="ARBA00023136"/>
    </source>
</evidence>
<feature type="transmembrane region" description="Helical" evidence="6">
    <location>
        <begin position="119"/>
        <end position="137"/>
    </location>
</feature>
<dbReference type="Proteomes" id="UP000321721">
    <property type="component" value="Unassembled WGS sequence"/>
</dbReference>
<feature type="transmembrane region" description="Helical" evidence="6">
    <location>
        <begin position="16"/>
        <end position="37"/>
    </location>
</feature>
<keyword evidence="3 6" id="KW-0812">Transmembrane</keyword>
<dbReference type="InterPro" id="IPR000537">
    <property type="entry name" value="UbiA_prenyltransferase"/>
</dbReference>
<feature type="transmembrane region" description="Helical" evidence="6">
    <location>
        <begin position="49"/>
        <end position="70"/>
    </location>
</feature>
<dbReference type="Pfam" id="PF01040">
    <property type="entry name" value="UbiA"/>
    <property type="match status" value="1"/>
</dbReference>
<evidence type="ECO:0000256" key="3">
    <source>
        <dbReference type="ARBA" id="ARBA00022692"/>
    </source>
</evidence>
<dbReference type="Gene3D" id="1.20.120.1780">
    <property type="entry name" value="UbiA prenyltransferase"/>
    <property type="match status" value="1"/>
</dbReference>
<feature type="transmembrane region" description="Helical" evidence="6">
    <location>
        <begin position="91"/>
        <end position="113"/>
    </location>
</feature>
<protein>
    <recommendedName>
        <fullName evidence="9">Prenyltransferase</fullName>
    </recommendedName>
</protein>
<sequence length="337" mass="38470">MNQFIAFIKLIRLPNLLIIAFTQYAIRFAVVGSFLGISGFELQMSELDFFLLSLSTVMIAAGGYIINDYFDTKVDRVNRPTKIIVGKYIKRRVCMGAHIIINAIAFLIALYVAYKMGNIKLALIQFLSIGALWYYSVYFKKQVLIGNLVVAILAALVPFVAGYYELVLQQVNALETVNLTMFYVEQGTAFDDVMLLFQQILKNIMQWVIGYSLFAFLSTIIREIIKDIEDYEGDKKYGSNTLPVVYGKKMAKYVAQVVAVLMMMILGFLQYQQIQSNDTTSFMYFLFAIQIPLGYIVFQLSKAQEKKDYSKLSNYTKLVMLSGIVYSFLFTYSLFQA</sequence>
<evidence type="ECO:0008006" key="9">
    <source>
        <dbReference type="Google" id="ProtNLM"/>
    </source>
</evidence>
<evidence type="ECO:0000256" key="4">
    <source>
        <dbReference type="ARBA" id="ARBA00022989"/>
    </source>
</evidence>
<keyword evidence="4 6" id="KW-1133">Transmembrane helix</keyword>
<dbReference type="CDD" id="cd13961">
    <property type="entry name" value="PT_UbiA_DGGGPS"/>
    <property type="match status" value="1"/>
</dbReference>
<keyword evidence="2" id="KW-1003">Cell membrane</keyword>
<comment type="subcellular location">
    <subcellularLocation>
        <location evidence="1">Membrane</location>
        <topology evidence="1">Multi-pass membrane protein</topology>
    </subcellularLocation>
</comment>
<evidence type="ECO:0000256" key="1">
    <source>
        <dbReference type="ARBA" id="ARBA00004141"/>
    </source>
</evidence>
<feature type="transmembrane region" description="Helical" evidence="6">
    <location>
        <begin position="204"/>
        <end position="225"/>
    </location>
</feature>
<evidence type="ECO:0000256" key="2">
    <source>
        <dbReference type="ARBA" id="ARBA00022475"/>
    </source>
</evidence>
<proteinExistence type="predicted"/>
<feature type="transmembrane region" description="Helical" evidence="6">
    <location>
        <begin position="144"/>
        <end position="164"/>
    </location>
</feature>
<comment type="caution">
    <text evidence="7">The sequence shown here is derived from an EMBL/GenBank/DDBJ whole genome shotgun (WGS) entry which is preliminary data.</text>
</comment>
<evidence type="ECO:0000313" key="8">
    <source>
        <dbReference type="Proteomes" id="UP000321721"/>
    </source>
</evidence>
<dbReference type="RefSeq" id="WP_147098293.1">
    <property type="nucleotide sequence ID" value="NZ_VOOS01000001.1"/>
</dbReference>
<dbReference type="GO" id="GO:0016020">
    <property type="term" value="C:membrane"/>
    <property type="evidence" value="ECO:0007669"/>
    <property type="project" value="UniProtKB-SubCell"/>
</dbReference>
<dbReference type="PANTHER" id="PTHR42723:SF1">
    <property type="entry name" value="CHLOROPHYLL SYNTHASE, CHLOROPLASTIC"/>
    <property type="match status" value="1"/>
</dbReference>